<dbReference type="InterPro" id="IPR042627">
    <property type="entry name" value="FBXW2"/>
</dbReference>
<evidence type="ECO:0000256" key="1">
    <source>
        <dbReference type="ARBA" id="ARBA00022574"/>
    </source>
</evidence>
<keyword evidence="1" id="KW-0853">WD repeat</keyword>
<accession>A0A147BQ98</accession>
<dbReference type="PANTHER" id="PTHR44436">
    <property type="entry name" value="F-BOX/WD REPEAT-CONTAINING PROTEIN 2"/>
    <property type="match status" value="1"/>
</dbReference>
<dbReference type="InterPro" id="IPR036047">
    <property type="entry name" value="F-box-like_dom_sf"/>
</dbReference>
<sequence length="423" mass="46812">ELPNELLLKIFSLVDGATLARSARVCRRWRDIVDSILEHGQTIWKMLCADEIDPEVVGELQGHVPERIFGDGSRSTNWFELYKRWHFSKVLAGHTPRTHAYKVDRQDPVTCVKASRTFVVTGHSDGTVCFWHACTGAMLRVLPSHQASVTDLALVEFRSRGPYGDSPYLSDHHHVVSCSADMSVCPVPLSPYEPVADAKVHFGLAILSVRASGSHLAVLTKHNYIYMYKMWINDHGHLEMSASSRFSTGMGPTSWLGFWENTVRHVGVNRLLTTVDVCSDSLRSASLKSLCSGDGDPVTLVNVCIQRKSTLIALSVFQELYISVDDGDHFVCYPLATLCRARVTSLALHGSLLALGLEYGWLNVYSVPAPTDLLQLDLAHPTWSKRLGIGSIISVDLTHGNLSKPVVVACSSRCIFVVEWWGV</sequence>
<evidence type="ECO:0000256" key="2">
    <source>
        <dbReference type="ARBA" id="ARBA00022737"/>
    </source>
</evidence>
<dbReference type="PANTHER" id="PTHR44436:SF1">
    <property type="entry name" value="F-BOX_WD REPEAT-CONTAINING PROTEIN 2"/>
    <property type="match status" value="1"/>
</dbReference>
<dbReference type="SMART" id="SM00320">
    <property type="entry name" value="WD40"/>
    <property type="match status" value="2"/>
</dbReference>
<dbReference type="InterPro" id="IPR001680">
    <property type="entry name" value="WD40_rpt"/>
</dbReference>
<evidence type="ECO:0000259" key="3">
    <source>
        <dbReference type="PROSITE" id="PS50181"/>
    </source>
</evidence>
<dbReference type="Gene3D" id="1.20.1280.50">
    <property type="match status" value="1"/>
</dbReference>
<evidence type="ECO:0000313" key="4">
    <source>
        <dbReference type="EMBL" id="JAR92924.1"/>
    </source>
</evidence>
<dbReference type="InterPro" id="IPR001810">
    <property type="entry name" value="F-box_dom"/>
</dbReference>
<keyword evidence="4" id="KW-0675">Receptor</keyword>
<organism evidence="4">
    <name type="scientific">Ixodes ricinus</name>
    <name type="common">Common tick</name>
    <name type="synonym">Acarus ricinus</name>
    <dbReference type="NCBI Taxonomy" id="34613"/>
    <lineage>
        <taxon>Eukaryota</taxon>
        <taxon>Metazoa</taxon>
        <taxon>Ecdysozoa</taxon>
        <taxon>Arthropoda</taxon>
        <taxon>Chelicerata</taxon>
        <taxon>Arachnida</taxon>
        <taxon>Acari</taxon>
        <taxon>Parasitiformes</taxon>
        <taxon>Ixodida</taxon>
        <taxon>Ixodoidea</taxon>
        <taxon>Ixodidae</taxon>
        <taxon>Ixodinae</taxon>
        <taxon>Ixodes</taxon>
    </lineage>
</organism>
<dbReference type="SUPFAM" id="SSF50978">
    <property type="entry name" value="WD40 repeat-like"/>
    <property type="match status" value="1"/>
</dbReference>
<name>A0A147BQ98_IXORI</name>
<dbReference type="SUPFAM" id="SSF81383">
    <property type="entry name" value="F-box domain"/>
    <property type="match status" value="1"/>
</dbReference>
<feature type="non-terminal residue" evidence="4">
    <location>
        <position position="1"/>
    </location>
</feature>
<feature type="domain" description="F-box" evidence="3">
    <location>
        <begin position="1"/>
        <end position="47"/>
    </location>
</feature>
<dbReference type="SMART" id="SM00256">
    <property type="entry name" value="FBOX"/>
    <property type="match status" value="1"/>
</dbReference>
<dbReference type="PROSITE" id="PS50181">
    <property type="entry name" value="FBOX"/>
    <property type="match status" value="1"/>
</dbReference>
<reference evidence="4" key="1">
    <citation type="journal article" date="2018" name="PLoS Negl. Trop. Dis.">
        <title>Sialome diversity of ticks revealed by RNAseq of single tick salivary glands.</title>
        <authorList>
            <person name="Perner J."/>
            <person name="Kropackova S."/>
            <person name="Kopacek P."/>
            <person name="Ribeiro J.M."/>
        </authorList>
    </citation>
    <scope>NUCLEOTIDE SEQUENCE</scope>
    <source>
        <strain evidence="4">Siblings of single egg batch collected in Ceske Budejovice</strain>
        <tissue evidence="4">Salivary glands</tissue>
    </source>
</reference>
<dbReference type="EMBL" id="GEGO01002480">
    <property type="protein sequence ID" value="JAR92924.1"/>
    <property type="molecule type" value="Transcribed_RNA"/>
</dbReference>
<dbReference type="Gene3D" id="2.130.10.10">
    <property type="entry name" value="YVTN repeat-like/Quinoprotein amine dehydrogenase"/>
    <property type="match status" value="1"/>
</dbReference>
<dbReference type="AlphaFoldDB" id="A0A147BQ98"/>
<dbReference type="InterPro" id="IPR015943">
    <property type="entry name" value="WD40/YVTN_repeat-like_dom_sf"/>
</dbReference>
<protein>
    <submittedName>
        <fullName evidence="4">Putative a receptor for ubiquitination targets</fullName>
    </submittedName>
</protein>
<proteinExistence type="predicted"/>
<dbReference type="Pfam" id="PF00400">
    <property type="entry name" value="WD40"/>
    <property type="match status" value="1"/>
</dbReference>
<dbReference type="InterPro" id="IPR036322">
    <property type="entry name" value="WD40_repeat_dom_sf"/>
</dbReference>
<keyword evidence="2" id="KW-0677">Repeat</keyword>
<dbReference type="Pfam" id="PF12937">
    <property type="entry name" value="F-box-like"/>
    <property type="match status" value="1"/>
</dbReference>